<dbReference type="RefSeq" id="WP_263817687.1">
    <property type="nucleotide sequence ID" value="NZ_JAOXHK010000002.1"/>
</dbReference>
<name>A0ABT3BMD8_9BACT</name>
<organism evidence="8 9">
    <name type="scientific">Ureaplasma miroungigenitalium</name>
    <dbReference type="NCBI Taxonomy" id="1042321"/>
    <lineage>
        <taxon>Bacteria</taxon>
        <taxon>Bacillati</taxon>
        <taxon>Mycoplasmatota</taxon>
        <taxon>Mycoplasmoidales</taxon>
        <taxon>Mycoplasmoidaceae</taxon>
        <taxon>Ureaplasma</taxon>
    </lineage>
</organism>
<dbReference type="EMBL" id="JAOXHL010000001">
    <property type="protein sequence ID" value="MCV3728401.1"/>
    <property type="molecule type" value="Genomic_DNA"/>
</dbReference>
<evidence type="ECO:0000256" key="2">
    <source>
        <dbReference type="ARBA" id="ARBA00022730"/>
    </source>
</evidence>
<evidence type="ECO:0000256" key="1">
    <source>
        <dbReference type="ARBA" id="ARBA00022723"/>
    </source>
</evidence>
<dbReference type="InterPro" id="IPR043140">
    <property type="entry name" value="Ribosomal_uS14_sf"/>
</dbReference>
<dbReference type="InterPro" id="IPR023053">
    <property type="entry name" value="Ribosomal_uS14_bact"/>
</dbReference>
<keyword evidence="6 7" id="KW-0687">Ribonucleoprotein</keyword>
<evidence type="ECO:0000256" key="5">
    <source>
        <dbReference type="ARBA" id="ARBA00022980"/>
    </source>
</evidence>
<comment type="function">
    <text evidence="7">Binds 16S rRNA, required for the assembly of 30S particles and may also be responsible for determining the conformation of the 16S rRNA at the A site.</text>
</comment>
<keyword evidence="3 7" id="KW-0862">Zinc</keyword>
<protein>
    <recommendedName>
        <fullName evidence="7">Small ribosomal subunit protein uS14</fullName>
    </recommendedName>
</protein>
<dbReference type="Gene3D" id="4.10.830.10">
    <property type="entry name" value="30s Ribosomal Protein S14, Chain N"/>
    <property type="match status" value="1"/>
</dbReference>
<evidence type="ECO:0000256" key="3">
    <source>
        <dbReference type="ARBA" id="ARBA00022833"/>
    </source>
</evidence>
<proteinExistence type="inferred from homology"/>
<comment type="cofactor">
    <cofactor evidence="7">
        <name>Zn(2+)</name>
        <dbReference type="ChEBI" id="CHEBI:29105"/>
    </cofactor>
    <text evidence="7">Binds 1 zinc ion per subunit.</text>
</comment>
<dbReference type="GO" id="GO:0005840">
    <property type="term" value="C:ribosome"/>
    <property type="evidence" value="ECO:0007669"/>
    <property type="project" value="UniProtKB-KW"/>
</dbReference>
<evidence type="ECO:0000313" key="9">
    <source>
        <dbReference type="Proteomes" id="UP001208245"/>
    </source>
</evidence>
<feature type="binding site" evidence="7">
    <location>
        <position position="40"/>
    </location>
    <ligand>
        <name>Zn(2+)</name>
        <dbReference type="ChEBI" id="CHEBI:29105"/>
    </ligand>
</feature>
<evidence type="ECO:0000256" key="6">
    <source>
        <dbReference type="ARBA" id="ARBA00023274"/>
    </source>
</evidence>
<comment type="similarity">
    <text evidence="7">Belongs to the universal ribosomal protein uS14 family. Zinc-binding uS14 subfamily.</text>
</comment>
<keyword evidence="5 7" id="KW-0689">Ribosomal protein</keyword>
<feature type="binding site" evidence="7">
    <location>
        <position position="43"/>
    </location>
    <ligand>
        <name>Zn(2+)</name>
        <dbReference type="ChEBI" id="CHEBI:29105"/>
    </ligand>
</feature>
<keyword evidence="2 7" id="KW-0699">rRNA-binding</keyword>
<dbReference type="InterPro" id="IPR001209">
    <property type="entry name" value="Ribosomal_uS14"/>
</dbReference>
<dbReference type="HAMAP" id="MF_01364_B">
    <property type="entry name" value="Ribosomal_uS14_2_B"/>
    <property type="match status" value="1"/>
</dbReference>
<feature type="binding site" evidence="7">
    <location>
        <position position="27"/>
    </location>
    <ligand>
        <name>Zn(2+)</name>
        <dbReference type="ChEBI" id="CHEBI:29105"/>
    </ligand>
</feature>
<evidence type="ECO:0000313" key="8">
    <source>
        <dbReference type="EMBL" id="MCV3728401.1"/>
    </source>
</evidence>
<dbReference type="InterPro" id="IPR018271">
    <property type="entry name" value="Ribosomal_uS14_CS"/>
</dbReference>
<dbReference type="Pfam" id="PF00253">
    <property type="entry name" value="Ribosomal_S14"/>
    <property type="match status" value="1"/>
</dbReference>
<reference evidence="8 9" key="1">
    <citation type="journal article" date="2020" name="Int. J. Syst. Evol. Microbiol.">
        <title>Ureaplasma miroungigenitalium sp. nov. isolated from northern elephant seals (Mirounga angustirostris) and Ureaplasma zalophigenitalium sp. nov. isolated from California sea lions (Zalophus californianus).</title>
        <authorList>
            <person name="Volokhov D.V."/>
            <person name="Gulland F.M."/>
            <person name="Gao Y."/>
            <person name="Chizhikov V.E."/>
        </authorList>
    </citation>
    <scope>NUCLEOTIDE SEQUENCE [LARGE SCALE GENOMIC DNA]</scope>
    <source>
        <strain evidence="8 9">ES3182-GEN</strain>
    </source>
</reference>
<comment type="subunit">
    <text evidence="7">Part of the 30S ribosomal subunit. Contacts proteins S3 and S10.</text>
</comment>
<accession>A0ABT3BMD8</accession>
<evidence type="ECO:0000256" key="4">
    <source>
        <dbReference type="ARBA" id="ARBA00022884"/>
    </source>
</evidence>
<keyword evidence="9" id="KW-1185">Reference proteome</keyword>
<feature type="binding site" evidence="7">
    <location>
        <position position="24"/>
    </location>
    <ligand>
        <name>Zn(2+)</name>
        <dbReference type="ChEBI" id="CHEBI:29105"/>
    </ligand>
</feature>
<keyword evidence="4 7" id="KW-0694">RNA-binding</keyword>
<comment type="caution">
    <text evidence="8">The sequence shown here is derived from an EMBL/GenBank/DDBJ whole genome shotgun (WGS) entry which is preliminary data.</text>
</comment>
<keyword evidence="1 7" id="KW-0479">Metal-binding</keyword>
<dbReference type="SUPFAM" id="SSF57716">
    <property type="entry name" value="Glucocorticoid receptor-like (DNA-binding domain)"/>
    <property type="match status" value="1"/>
</dbReference>
<sequence length="61" mass="7116">MAKKSLIAKQLKHQKFEVRNYTRCLRCGRVHAVMRKFKVCRLCFRSLAYSGSIPGVKKASW</sequence>
<gene>
    <name evidence="7" type="primary">rpsZ</name>
    <name evidence="7" type="synonym">rpsN</name>
    <name evidence="8" type="ORF">OF376_01290</name>
</gene>
<evidence type="ECO:0000256" key="7">
    <source>
        <dbReference type="HAMAP-Rule" id="MF_01364"/>
    </source>
</evidence>
<dbReference type="Proteomes" id="UP001208245">
    <property type="component" value="Unassembled WGS sequence"/>
</dbReference>
<dbReference type="PROSITE" id="PS00527">
    <property type="entry name" value="RIBOSOMAL_S14"/>
    <property type="match status" value="1"/>
</dbReference>
<dbReference type="NCBIfam" id="NF005974">
    <property type="entry name" value="PRK08061.1"/>
    <property type="match status" value="1"/>
</dbReference>